<proteinExistence type="predicted"/>
<dbReference type="AlphaFoldDB" id="A0A833SSJ2"/>
<dbReference type="EMBL" id="WSZM01000634">
    <property type="protein sequence ID" value="KAF4030810.1"/>
    <property type="molecule type" value="Genomic_DNA"/>
</dbReference>
<gene>
    <name evidence="2" type="ORF">GN244_ATG17384</name>
</gene>
<name>A0A833SSJ2_PHYIN</name>
<protein>
    <submittedName>
        <fullName evidence="2">Uncharacterized protein</fullName>
    </submittedName>
</protein>
<evidence type="ECO:0000313" key="2">
    <source>
        <dbReference type="EMBL" id="KAF4030810.1"/>
    </source>
</evidence>
<evidence type="ECO:0000256" key="1">
    <source>
        <dbReference type="SAM" id="MobiDB-lite"/>
    </source>
</evidence>
<keyword evidence="3" id="KW-1185">Reference proteome</keyword>
<dbReference type="Proteomes" id="UP000602510">
    <property type="component" value="Unassembled WGS sequence"/>
</dbReference>
<sequence length="138" mass="15337">MTTGASEQAIQQYLLDYGFKFSTCSETTLSAEWYLPRIAELIYAAGTSAAKLPTPLNYHGHHNQAYVHGWQSDANRHHATTENEEVADGEMGSLPDEEEHEAIAQSTKVADPHVARSERNVNMETTWMCQVLVAGNEE</sequence>
<evidence type="ECO:0000313" key="3">
    <source>
        <dbReference type="Proteomes" id="UP000602510"/>
    </source>
</evidence>
<comment type="caution">
    <text evidence="2">The sequence shown here is derived from an EMBL/GenBank/DDBJ whole genome shotgun (WGS) entry which is preliminary data.</text>
</comment>
<accession>A0A833SSJ2</accession>
<reference evidence="2" key="1">
    <citation type="submission" date="2020-04" db="EMBL/GenBank/DDBJ databases">
        <title>Hybrid Assembly of Korean Phytophthora infestans isolates.</title>
        <authorList>
            <person name="Prokchorchik M."/>
            <person name="Lee Y."/>
            <person name="Seo J."/>
            <person name="Cho J.-H."/>
            <person name="Park Y.-E."/>
            <person name="Jang D.-C."/>
            <person name="Im J.-S."/>
            <person name="Choi J.-G."/>
            <person name="Park H.-J."/>
            <person name="Lee G.-B."/>
            <person name="Lee Y.-G."/>
            <person name="Hong S.-Y."/>
            <person name="Cho K."/>
            <person name="Sohn K.H."/>
        </authorList>
    </citation>
    <scope>NUCLEOTIDE SEQUENCE</scope>
    <source>
        <strain evidence="2">KR_1_A1</strain>
    </source>
</reference>
<feature type="region of interest" description="Disordered" evidence="1">
    <location>
        <begin position="76"/>
        <end position="114"/>
    </location>
</feature>
<organism evidence="2 3">
    <name type="scientific">Phytophthora infestans</name>
    <name type="common">Potato late blight agent</name>
    <name type="synonym">Botrytis infestans</name>
    <dbReference type="NCBI Taxonomy" id="4787"/>
    <lineage>
        <taxon>Eukaryota</taxon>
        <taxon>Sar</taxon>
        <taxon>Stramenopiles</taxon>
        <taxon>Oomycota</taxon>
        <taxon>Peronosporomycetes</taxon>
        <taxon>Peronosporales</taxon>
        <taxon>Peronosporaceae</taxon>
        <taxon>Phytophthora</taxon>
    </lineage>
</organism>